<dbReference type="Proteomes" id="UP000193834">
    <property type="component" value="Unassembled WGS sequence"/>
</dbReference>
<gene>
    <name evidence="2" type="ORF">SAMN06295960_3864</name>
</gene>
<accession>A0A1X7LNP8</accession>
<keyword evidence="2" id="KW-0378">Hydrolase</keyword>
<dbReference type="Gene3D" id="3.30.70.3570">
    <property type="entry name" value="MvaI/BcnI restriction endonuclease, recognition domain"/>
    <property type="match status" value="1"/>
</dbReference>
<dbReference type="AlphaFoldDB" id="A0A1X7LNP8"/>
<dbReference type="InterPro" id="IPR043005">
    <property type="entry name" value="MvaI_BcnI_rec"/>
</dbReference>
<name>A0A1X7LNP8_9BACL</name>
<dbReference type="GO" id="GO:0004519">
    <property type="term" value="F:endonuclease activity"/>
    <property type="evidence" value="ECO:0007669"/>
    <property type="project" value="UniProtKB-KW"/>
</dbReference>
<feature type="domain" description="MvaI/BcnI restriction endonuclease" evidence="1">
    <location>
        <begin position="161"/>
        <end position="385"/>
    </location>
</feature>
<dbReference type="InterPro" id="IPR043004">
    <property type="entry name" value="MvaI_BcnI_cat"/>
</dbReference>
<protein>
    <submittedName>
        <fullName evidence="2">MvaI/BcnI restriction endonuclease family protein</fullName>
    </submittedName>
</protein>
<dbReference type="EMBL" id="FXAZ01000006">
    <property type="protein sequence ID" value="SMG55300.1"/>
    <property type="molecule type" value="Genomic_DNA"/>
</dbReference>
<dbReference type="Gene3D" id="3.40.210.20">
    <property type="entry name" value="MvaI/BcnI restriction endonuclease, catalytic domain"/>
    <property type="match status" value="1"/>
</dbReference>
<dbReference type="OrthoDB" id="9204522at2"/>
<dbReference type="Pfam" id="PF15515">
    <property type="entry name" value="MvaI_BcnI"/>
    <property type="match status" value="1"/>
</dbReference>
<keyword evidence="3" id="KW-1185">Reference proteome</keyword>
<sequence length="396" mass="46119">MNPYFLPKHNEQMMIQLIQKYCRNEFALIRMTETMLKKSTIDASGPLRNILRESQIVDYNNVLQGPDNKILKNSHVLLNSDILTMKTSYYRPMTKKGDPRIWLYDFKRYIDPDTLIYFTVVEDTLVVIPLIATDLLDNLLSQYFVKNNDIFILEELKQRLSIISNQWIKSVSPYKRSPKDVGETLERCLGISPNSIAEADFKGAIELKCKRAGLRNLDTLFSMVPNWEISVYKSSTDIMLKYGYPSKKHSGFFDLYVTVGNVPNNQGLFLRADDDDQIIYQKSEIDGRLEEVCSWEYSAVKEKLQKKHPKTAWLVAEEKIIGGEIHFNYNQIQLTQRPIFSQFTTLINQGIVTYDWRGRVRKDRTGYKDKGHCYRIAPRNRSLLFGETSDLLFENN</sequence>
<dbReference type="RefSeq" id="WP_085496974.1">
    <property type="nucleotide sequence ID" value="NZ_FXAZ01000006.1"/>
</dbReference>
<keyword evidence="2" id="KW-0540">Nuclease</keyword>
<evidence type="ECO:0000313" key="3">
    <source>
        <dbReference type="Proteomes" id="UP000193834"/>
    </source>
</evidence>
<reference evidence="2 3" key="1">
    <citation type="submission" date="2017-04" db="EMBL/GenBank/DDBJ databases">
        <authorList>
            <person name="Afonso C.L."/>
            <person name="Miller P.J."/>
            <person name="Scott M.A."/>
            <person name="Spackman E."/>
            <person name="Goraichik I."/>
            <person name="Dimitrov K.M."/>
            <person name="Suarez D.L."/>
            <person name="Swayne D.E."/>
        </authorList>
    </citation>
    <scope>NUCLEOTIDE SEQUENCE [LARGE SCALE GENOMIC DNA]</scope>
    <source>
        <strain evidence="2 3">11</strain>
    </source>
</reference>
<dbReference type="InterPro" id="IPR029127">
    <property type="entry name" value="MvaI_BcnI"/>
</dbReference>
<organism evidence="2 3">
    <name type="scientific">Paenibacillus aquistagni</name>
    <dbReference type="NCBI Taxonomy" id="1852522"/>
    <lineage>
        <taxon>Bacteria</taxon>
        <taxon>Bacillati</taxon>
        <taxon>Bacillota</taxon>
        <taxon>Bacilli</taxon>
        <taxon>Bacillales</taxon>
        <taxon>Paenibacillaceae</taxon>
        <taxon>Paenibacillus</taxon>
    </lineage>
</organism>
<evidence type="ECO:0000259" key="1">
    <source>
        <dbReference type="Pfam" id="PF15515"/>
    </source>
</evidence>
<proteinExistence type="predicted"/>
<keyword evidence="2" id="KW-0255">Endonuclease</keyword>
<evidence type="ECO:0000313" key="2">
    <source>
        <dbReference type="EMBL" id="SMG55300.1"/>
    </source>
</evidence>